<feature type="domain" description="EF-hand" evidence="6">
    <location>
        <begin position="129"/>
        <end position="164"/>
    </location>
</feature>
<dbReference type="PROSITE" id="PS50297">
    <property type="entry name" value="ANK_REP_REGION"/>
    <property type="match status" value="1"/>
</dbReference>
<dbReference type="Pfam" id="PF00023">
    <property type="entry name" value="Ank"/>
    <property type="match status" value="1"/>
</dbReference>
<dbReference type="PANTHER" id="PTHR24171">
    <property type="entry name" value="ANKYRIN REPEAT DOMAIN-CONTAINING PROTEIN 39-RELATED"/>
    <property type="match status" value="1"/>
</dbReference>
<evidence type="ECO:0000256" key="4">
    <source>
        <dbReference type="PROSITE-ProRule" id="PRU00023"/>
    </source>
</evidence>
<dbReference type="PROSITE" id="PS00018">
    <property type="entry name" value="EF_HAND_1"/>
    <property type="match status" value="2"/>
</dbReference>
<proteinExistence type="predicted"/>
<accession>A0ABR1FNI4</accession>
<evidence type="ECO:0000313" key="8">
    <source>
        <dbReference type="Proteomes" id="UP001363151"/>
    </source>
</evidence>
<dbReference type="InterPro" id="IPR002110">
    <property type="entry name" value="Ankyrin_rpt"/>
</dbReference>
<organism evidence="7 8">
    <name type="scientific">Aureococcus anophagefferens</name>
    <name type="common">Harmful bloom alga</name>
    <dbReference type="NCBI Taxonomy" id="44056"/>
    <lineage>
        <taxon>Eukaryota</taxon>
        <taxon>Sar</taxon>
        <taxon>Stramenopiles</taxon>
        <taxon>Ochrophyta</taxon>
        <taxon>Pelagophyceae</taxon>
        <taxon>Pelagomonadales</taxon>
        <taxon>Pelagomonadaceae</taxon>
        <taxon>Aureococcus</taxon>
    </lineage>
</organism>
<dbReference type="Gene3D" id="1.25.40.20">
    <property type="entry name" value="Ankyrin repeat-containing domain"/>
    <property type="match status" value="2"/>
</dbReference>
<dbReference type="SMART" id="SM00054">
    <property type="entry name" value="EFh"/>
    <property type="match status" value="2"/>
</dbReference>
<dbReference type="InterPro" id="IPR002048">
    <property type="entry name" value="EF_hand_dom"/>
</dbReference>
<evidence type="ECO:0000256" key="3">
    <source>
        <dbReference type="ARBA" id="ARBA00023043"/>
    </source>
</evidence>
<dbReference type="SMART" id="SM00248">
    <property type="entry name" value="ANK"/>
    <property type="match status" value="5"/>
</dbReference>
<gene>
    <name evidence="7" type="ORF">SO694_00148033</name>
</gene>
<dbReference type="PROSITE" id="PS50088">
    <property type="entry name" value="ANK_REPEAT"/>
    <property type="match status" value="1"/>
</dbReference>
<feature type="compositionally biased region" description="Basic and acidic residues" evidence="5">
    <location>
        <begin position="566"/>
        <end position="580"/>
    </location>
</feature>
<feature type="repeat" description="ANK" evidence="4">
    <location>
        <begin position="394"/>
        <end position="426"/>
    </location>
</feature>
<evidence type="ECO:0000313" key="7">
    <source>
        <dbReference type="EMBL" id="KAK7234165.1"/>
    </source>
</evidence>
<dbReference type="InterPro" id="IPR011992">
    <property type="entry name" value="EF-hand-dom_pair"/>
</dbReference>
<keyword evidence="2" id="KW-0106">Calcium</keyword>
<keyword evidence="8" id="KW-1185">Reference proteome</keyword>
<dbReference type="InterPro" id="IPR018247">
    <property type="entry name" value="EF_Hand_1_Ca_BS"/>
</dbReference>
<name>A0ABR1FNI4_AURAN</name>
<feature type="region of interest" description="Disordered" evidence="5">
    <location>
        <begin position="564"/>
        <end position="588"/>
    </location>
</feature>
<evidence type="ECO:0000256" key="2">
    <source>
        <dbReference type="ARBA" id="ARBA00022837"/>
    </source>
</evidence>
<dbReference type="CDD" id="cd00051">
    <property type="entry name" value="EFh"/>
    <property type="match status" value="1"/>
</dbReference>
<keyword evidence="3 4" id="KW-0040">ANK repeat</keyword>
<feature type="compositionally biased region" description="Basic and acidic residues" evidence="5">
    <location>
        <begin position="67"/>
        <end position="83"/>
    </location>
</feature>
<sequence length="588" mass="62928">MAPLSELLEQRAARIKRLDALPKPVPLREHRDYGKYFRWLKEGKFTRGEISTQLLHAGLDASALDADPDKPLGWKPGDDELKRPGSAPRPVTPRSKPGLEAVFCMFDGGTGSMDVRRLGACLHKLGVKYDKKMLDAATSAFDADGSGKIELGEFVEMFATLRASDELAVENVGATREKLSDVEAVAARESFDRLGSHGKVGSGEIGKLLRDVGVEASAADVLGLFRFLDKDGSGSIEFDEFVNLVEIAKGHHEGIGEALKELHEERRKEERVKHVAVGAALSALHRNATTTAEVGALAASVVRILTSDRHDDDAEKLVAEASADAQDKALALARTALMLACETGDVDGVKKALAKGAPPNTRQRECDGYFEGASESSARRPSLSTSSSAPKHAAGRTVLLVALESGHVNVCVTLLQAGADTGLADDGDGATPLMIAPKSLNILKSFKLLDMLFGVNTPSPTDVNVTTPKGWTAATYAAAFGRDGYLRRLVAAGASPNAPRDKCPSPLTLASKNGHVRVVEYLCSESVNVDVEAKDDTGRTAFFWAQQGDHKNIIEIINKSIQAKNNPEKAERRRGTKTSEIRNAAKAP</sequence>
<evidence type="ECO:0000259" key="6">
    <source>
        <dbReference type="PROSITE" id="PS50222"/>
    </source>
</evidence>
<dbReference type="SUPFAM" id="SSF47473">
    <property type="entry name" value="EF-hand"/>
    <property type="match status" value="1"/>
</dbReference>
<dbReference type="Pfam" id="PF12796">
    <property type="entry name" value="Ank_2"/>
    <property type="match status" value="1"/>
</dbReference>
<reference evidence="7 8" key="1">
    <citation type="submission" date="2024-03" db="EMBL/GenBank/DDBJ databases">
        <title>Aureococcus anophagefferens CCMP1851 and Kratosvirus quantuckense: Draft genome of a second virus-susceptible host strain in the model system.</title>
        <authorList>
            <person name="Chase E."/>
            <person name="Truchon A.R."/>
            <person name="Schepens W."/>
            <person name="Wilhelm S.W."/>
        </authorList>
    </citation>
    <scope>NUCLEOTIDE SEQUENCE [LARGE SCALE GENOMIC DNA]</scope>
    <source>
        <strain evidence="7 8">CCMP1851</strain>
    </source>
</reference>
<dbReference type="Pfam" id="PF13202">
    <property type="entry name" value="EF-hand_5"/>
    <property type="match status" value="1"/>
</dbReference>
<dbReference type="Proteomes" id="UP001363151">
    <property type="component" value="Unassembled WGS sequence"/>
</dbReference>
<feature type="region of interest" description="Disordered" evidence="5">
    <location>
        <begin position="66"/>
        <end position="94"/>
    </location>
</feature>
<comment type="caution">
    <text evidence="7">The sequence shown here is derived from an EMBL/GenBank/DDBJ whole genome shotgun (WGS) entry which is preliminary data.</text>
</comment>
<dbReference type="PROSITE" id="PS50222">
    <property type="entry name" value="EF_HAND_2"/>
    <property type="match status" value="2"/>
</dbReference>
<keyword evidence="1" id="KW-0677">Repeat</keyword>
<dbReference type="InterPro" id="IPR036770">
    <property type="entry name" value="Ankyrin_rpt-contain_sf"/>
</dbReference>
<feature type="domain" description="EF-hand" evidence="6">
    <location>
        <begin position="216"/>
        <end position="251"/>
    </location>
</feature>
<protein>
    <submittedName>
        <fullName evidence="7">Calcium ion binding protein</fullName>
    </submittedName>
</protein>
<dbReference type="Gene3D" id="1.10.238.10">
    <property type="entry name" value="EF-hand"/>
    <property type="match status" value="1"/>
</dbReference>
<dbReference type="EMBL" id="JBBJCI010000343">
    <property type="protein sequence ID" value="KAK7234165.1"/>
    <property type="molecule type" value="Genomic_DNA"/>
</dbReference>
<dbReference type="Pfam" id="PF13833">
    <property type="entry name" value="EF-hand_8"/>
    <property type="match status" value="1"/>
</dbReference>
<evidence type="ECO:0000256" key="5">
    <source>
        <dbReference type="SAM" id="MobiDB-lite"/>
    </source>
</evidence>
<evidence type="ECO:0000256" key="1">
    <source>
        <dbReference type="ARBA" id="ARBA00022737"/>
    </source>
</evidence>
<dbReference type="SUPFAM" id="SSF48403">
    <property type="entry name" value="Ankyrin repeat"/>
    <property type="match status" value="1"/>
</dbReference>